<evidence type="ECO:0000256" key="9">
    <source>
        <dbReference type="ARBA" id="ARBA00057196"/>
    </source>
</evidence>
<evidence type="ECO:0000256" key="7">
    <source>
        <dbReference type="ARBA" id="ARBA00022840"/>
    </source>
</evidence>
<dbReference type="FunFam" id="3.30.420.40:FF:000111">
    <property type="entry name" value="Sedoheptulokinase"/>
    <property type="match status" value="1"/>
</dbReference>
<evidence type="ECO:0000256" key="3">
    <source>
        <dbReference type="ARBA" id="ARBA00022490"/>
    </source>
</evidence>
<dbReference type="PANTHER" id="PTHR10196:SF67">
    <property type="entry name" value="SEDOHEPTULOKINASE"/>
    <property type="match status" value="1"/>
</dbReference>
<evidence type="ECO:0000256" key="4">
    <source>
        <dbReference type="ARBA" id="ARBA00022679"/>
    </source>
</evidence>
<feature type="domain" description="Carbohydrate kinase FGGY N-terminal" evidence="13">
    <location>
        <begin position="10"/>
        <end position="257"/>
    </location>
</feature>
<name>A0A3M6UUS6_POCDA</name>
<proteinExistence type="inferred from homology"/>
<gene>
    <name evidence="14" type="ORF">pdam_00006960</name>
</gene>
<dbReference type="GO" id="GO:0009617">
    <property type="term" value="P:response to bacterium"/>
    <property type="evidence" value="ECO:0007669"/>
    <property type="project" value="UniProtKB-ARBA"/>
</dbReference>
<dbReference type="GO" id="GO:1901701">
    <property type="term" value="P:cellular response to oxygen-containing compound"/>
    <property type="evidence" value="ECO:0007669"/>
    <property type="project" value="UniProtKB-ARBA"/>
</dbReference>
<evidence type="ECO:0000313" key="14">
    <source>
        <dbReference type="EMBL" id="RMX57443.1"/>
    </source>
</evidence>
<dbReference type="SUPFAM" id="SSF53067">
    <property type="entry name" value="Actin-like ATPase domain"/>
    <property type="match status" value="2"/>
</dbReference>
<comment type="function">
    <text evidence="9">Acts as a modulator of macrophage activation through control of glucose metabolism.</text>
</comment>
<dbReference type="EC" id="2.7.1.14" evidence="10"/>
<keyword evidence="3" id="KW-0963">Cytoplasm</keyword>
<sequence>MADCDTGSFVLGIDIGTTSIKVSLVRNGTKDVIESFRLDTEANNHDKESNFAEQDVAKIFACLQHVLSQFSLHFLAKVARIGICGQMHGCVMWNGESCSVSSEGHHFVRSDDVSQLITWEDGRCNNDFLSTLPPTRSHIPISTGFGCASIFWLQRNDPSFLERFDCAGTIMDYFVFLFCEMRKPCMSSHNAVSWGYFDVSNMAWELDILKEANFPTQLLPVVVEPGTMVGKLQRSLYGIPVGTPVGVGLGDFQCSVLASRSQESDAVLNIGTSCQLAVVVPANTSTVAVGKSSYQSSEMPSKAITILPFFQGQKVMTAASLSGGNVLATFVKMLTSWMKDLGLEESIPSKDDIYSRILACADERASTSLQVVPTLWGERHTSDQRGQVNNLTSGNISLGDVGLALFKGVIENIEEMMTQDFLHLHDVRQIVGAGSALKRNRVLQKQVEQVFELPLVLNENADASVGAAIATLLERN</sequence>
<dbReference type="GO" id="GO:0006163">
    <property type="term" value="P:purine nucleotide metabolic process"/>
    <property type="evidence" value="ECO:0007669"/>
    <property type="project" value="UniProtKB-ARBA"/>
</dbReference>
<dbReference type="EMBL" id="RCHS01000654">
    <property type="protein sequence ID" value="RMX57443.1"/>
    <property type="molecule type" value="Genomic_DNA"/>
</dbReference>
<dbReference type="AlphaFoldDB" id="A0A3M6UUS6"/>
<evidence type="ECO:0000256" key="2">
    <source>
        <dbReference type="ARBA" id="ARBA00009156"/>
    </source>
</evidence>
<evidence type="ECO:0000256" key="5">
    <source>
        <dbReference type="ARBA" id="ARBA00022741"/>
    </source>
</evidence>
<comment type="caution">
    <text evidence="14">The sequence shown here is derived from an EMBL/GenBank/DDBJ whole genome shotgun (WGS) entry which is preliminary data.</text>
</comment>
<dbReference type="PIRSF" id="PIRSF000538">
    <property type="entry name" value="GlpK"/>
    <property type="match status" value="1"/>
</dbReference>
<dbReference type="Proteomes" id="UP000275408">
    <property type="component" value="Unassembled WGS sequence"/>
</dbReference>
<evidence type="ECO:0000256" key="1">
    <source>
        <dbReference type="ARBA" id="ARBA00004496"/>
    </source>
</evidence>
<evidence type="ECO:0000259" key="13">
    <source>
        <dbReference type="Pfam" id="PF00370"/>
    </source>
</evidence>
<dbReference type="OrthoDB" id="10264182at2759"/>
<keyword evidence="15" id="KW-1185">Reference proteome</keyword>
<dbReference type="FunFam" id="3.30.420.40:FF:000132">
    <property type="entry name" value="Sedoheptulokinase"/>
    <property type="match status" value="1"/>
</dbReference>
<evidence type="ECO:0000313" key="15">
    <source>
        <dbReference type="Proteomes" id="UP000275408"/>
    </source>
</evidence>
<dbReference type="GO" id="GO:0071396">
    <property type="term" value="P:cellular response to lipid"/>
    <property type="evidence" value="ECO:0007669"/>
    <property type="project" value="UniProtKB-ARBA"/>
</dbReference>
<dbReference type="PANTHER" id="PTHR10196">
    <property type="entry name" value="SUGAR KINASE"/>
    <property type="match status" value="1"/>
</dbReference>
<reference evidence="14 15" key="1">
    <citation type="journal article" date="2018" name="Sci. Rep.">
        <title>Comparative analysis of the Pocillopora damicornis genome highlights role of immune system in coral evolution.</title>
        <authorList>
            <person name="Cunning R."/>
            <person name="Bay R.A."/>
            <person name="Gillette P."/>
            <person name="Baker A.C."/>
            <person name="Traylor-Knowles N."/>
        </authorList>
    </citation>
    <scope>NUCLEOTIDE SEQUENCE [LARGE SCALE GENOMIC DNA]</scope>
    <source>
        <strain evidence="14">RSMAS</strain>
        <tissue evidence="14">Whole animal</tissue>
    </source>
</reference>
<evidence type="ECO:0000256" key="10">
    <source>
        <dbReference type="ARBA" id="ARBA00066341"/>
    </source>
</evidence>
<evidence type="ECO:0000256" key="11">
    <source>
        <dbReference type="ARBA" id="ARBA00069425"/>
    </source>
</evidence>
<dbReference type="CDD" id="cd07777">
    <property type="entry name" value="ASKHA_NBD_FGGY_SHK"/>
    <property type="match status" value="1"/>
</dbReference>
<keyword evidence="4" id="KW-0808">Transferase</keyword>
<evidence type="ECO:0000256" key="6">
    <source>
        <dbReference type="ARBA" id="ARBA00022777"/>
    </source>
</evidence>
<dbReference type="GO" id="GO:1901135">
    <property type="term" value="P:carbohydrate derivative metabolic process"/>
    <property type="evidence" value="ECO:0007669"/>
    <property type="project" value="UniProtKB-ARBA"/>
</dbReference>
<dbReference type="GO" id="GO:0046496">
    <property type="term" value="P:nicotinamide nucleotide metabolic process"/>
    <property type="evidence" value="ECO:0007669"/>
    <property type="project" value="UniProtKB-ARBA"/>
</dbReference>
<dbReference type="InterPro" id="IPR018484">
    <property type="entry name" value="FGGY_N"/>
</dbReference>
<dbReference type="GO" id="GO:0050277">
    <property type="term" value="F:sedoheptulokinase activity"/>
    <property type="evidence" value="ECO:0007669"/>
    <property type="project" value="UniProtKB-EC"/>
</dbReference>
<keyword evidence="7" id="KW-0067">ATP-binding</keyword>
<dbReference type="InterPro" id="IPR043129">
    <property type="entry name" value="ATPase_NBD"/>
</dbReference>
<comment type="subcellular location">
    <subcellularLocation>
        <location evidence="1">Cytoplasm</location>
    </subcellularLocation>
</comment>
<dbReference type="GO" id="GO:0006071">
    <property type="term" value="P:glycerol metabolic process"/>
    <property type="evidence" value="ECO:0007669"/>
    <property type="project" value="TreeGrafter"/>
</dbReference>
<organism evidence="14 15">
    <name type="scientific">Pocillopora damicornis</name>
    <name type="common">Cauliflower coral</name>
    <name type="synonym">Millepora damicornis</name>
    <dbReference type="NCBI Taxonomy" id="46731"/>
    <lineage>
        <taxon>Eukaryota</taxon>
        <taxon>Metazoa</taxon>
        <taxon>Cnidaria</taxon>
        <taxon>Anthozoa</taxon>
        <taxon>Hexacorallia</taxon>
        <taxon>Scleractinia</taxon>
        <taxon>Astrocoeniina</taxon>
        <taxon>Pocilloporidae</taxon>
        <taxon>Pocillopora</taxon>
    </lineage>
</organism>
<comment type="catalytic activity">
    <reaction evidence="8">
        <text>sedoheptulose + ATP = D-sedoheptulose 7-phosphate + ADP + H(+)</text>
        <dbReference type="Rhea" id="RHEA:23844"/>
        <dbReference type="ChEBI" id="CHEBI:15378"/>
        <dbReference type="ChEBI" id="CHEBI:16802"/>
        <dbReference type="ChEBI" id="CHEBI:30616"/>
        <dbReference type="ChEBI" id="CHEBI:57483"/>
        <dbReference type="ChEBI" id="CHEBI:456216"/>
        <dbReference type="EC" id="2.7.1.14"/>
    </reaction>
</comment>
<accession>A0A3M6UUS6</accession>
<dbReference type="Gene3D" id="3.30.420.40">
    <property type="match status" value="2"/>
</dbReference>
<dbReference type="Pfam" id="PF00370">
    <property type="entry name" value="FGGY_N"/>
    <property type="match status" value="1"/>
</dbReference>
<dbReference type="GO" id="GO:0005829">
    <property type="term" value="C:cytosol"/>
    <property type="evidence" value="ECO:0007669"/>
    <property type="project" value="TreeGrafter"/>
</dbReference>
<evidence type="ECO:0000256" key="8">
    <source>
        <dbReference type="ARBA" id="ARBA00052736"/>
    </source>
</evidence>
<comment type="similarity">
    <text evidence="2">Belongs to the FGGY kinase family.</text>
</comment>
<keyword evidence="5" id="KW-0547">Nucleotide-binding</keyword>
<dbReference type="GO" id="GO:0006091">
    <property type="term" value="P:generation of precursor metabolites and energy"/>
    <property type="evidence" value="ECO:0007669"/>
    <property type="project" value="UniProtKB-ARBA"/>
</dbReference>
<evidence type="ECO:0000256" key="12">
    <source>
        <dbReference type="ARBA" id="ARBA00076706"/>
    </source>
</evidence>
<keyword evidence="6" id="KW-0418">Kinase</keyword>
<dbReference type="STRING" id="46731.A0A3M6UUS6"/>
<dbReference type="OMA" id="TWQDTRC"/>
<dbReference type="GO" id="GO:0005524">
    <property type="term" value="F:ATP binding"/>
    <property type="evidence" value="ECO:0007669"/>
    <property type="project" value="UniProtKB-KW"/>
</dbReference>
<protein>
    <recommendedName>
        <fullName evidence="11">Sedoheptulokinase</fullName>
        <ecNumber evidence="10">2.7.1.14</ecNumber>
    </recommendedName>
    <alternativeName>
        <fullName evidence="12">Carbohydrate kinase-like protein</fullName>
    </alternativeName>
</protein>
<dbReference type="InterPro" id="IPR000577">
    <property type="entry name" value="Carb_kinase_FGGY"/>
</dbReference>